<reference evidence="3" key="1">
    <citation type="journal article" date="2013" name="Science">
        <title>The Amborella genome and the evolution of flowering plants.</title>
        <authorList>
            <consortium name="Amborella Genome Project"/>
        </authorList>
    </citation>
    <scope>NUCLEOTIDE SEQUENCE [LARGE SCALE GENOMIC DNA]</scope>
</reference>
<dbReference type="Proteomes" id="UP000017836">
    <property type="component" value="Unassembled WGS sequence"/>
</dbReference>
<keyword evidence="3" id="KW-1185">Reference proteome</keyword>
<dbReference type="EMBL" id="KI392812">
    <property type="protein sequence ID" value="ERN10657.1"/>
    <property type="molecule type" value="Genomic_DNA"/>
</dbReference>
<dbReference type="Gramene" id="ERN10657">
    <property type="protein sequence ID" value="ERN10657"/>
    <property type="gene ID" value="AMTR_s00028p00220890"/>
</dbReference>
<evidence type="ECO:0000313" key="2">
    <source>
        <dbReference type="EMBL" id="ERN10657.1"/>
    </source>
</evidence>
<accession>W1PKZ6</accession>
<gene>
    <name evidence="2" type="ORF">AMTR_s00028p00220890</name>
</gene>
<dbReference type="HOGENOM" id="CLU_2743408_0_0_1"/>
<sequence>MAAVEMILSLIIVEMNDGKEWASGWKRKAEMEVAGSRGWEKGVAASNCGHRKKEKGWVRTVGRGRQPAVER</sequence>
<proteinExistence type="predicted"/>
<feature type="region of interest" description="Disordered" evidence="1">
    <location>
        <begin position="45"/>
        <end position="71"/>
    </location>
</feature>
<organism evidence="2 3">
    <name type="scientific">Amborella trichopoda</name>
    <dbReference type="NCBI Taxonomy" id="13333"/>
    <lineage>
        <taxon>Eukaryota</taxon>
        <taxon>Viridiplantae</taxon>
        <taxon>Streptophyta</taxon>
        <taxon>Embryophyta</taxon>
        <taxon>Tracheophyta</taxon>
        <taxon>Spermatophyta</taxon>
        <taxon>Magnoliopsida</taxon>
        <taxon>Amborellales</taxon>
        <taxon>Amborellaceae</taxon>
        <taxon>Amborella</taxon>
    </lineage>
</organism>
<dbReference type="AlphaFoldDB" id="W1PKZ6"/>
<evidence type="ECO:0000313" key="3">
    <source>
        <dbReference type="Proteomes" id="UP000017836"/>
    </source>
</evidence>
<evidence type="ECO:0000256" key="1">
    <source>
        <dbReference type="SAM" id="MobiDB-lite"/>
    </source>
</evidence>
<protein>
    <submittedName>
        <fullName evidence="2">Uncharacterized protein</fullName>
    </submittedName>
</protein>
<name>W1PKZ6_AMBTC</name>